<sequence length="97" mass="9579">MTIRHLTGLAAILLMCGSASAQTLQDPIAIAEAQGACAPFGVKTAIFDDQGSIRVTCNEDATAFVPLLGGLAPLVGLGAVATVAAAISGGNATPNTR</sequence>
<dbReference type="EMBL" id="QBUD01000011">
    <property type="protein sequence ID" value="PUB12117.1"/>
    <property type="molecule type" value="Genomic_DNA"/>
</dbReference>
<dbReference type="RefSeq" id="WP_133176001.1">
    <property type="nucleotide sequence ID" value="NZ_QPJP01000011.1"/>
</dbReference>
<keyword evidence="1" id="KW-0732">Signal</keyword>
<comment type="caution">
    <text evidence="2">The sequence shown here is derived from an EMBL/GenBank/DDBJ whole genome shotgun (WGS) entry which is preliminary data.</text>
</comment>
<name>A0A2T6KBC1_9RHOB</name>
<reference evidence="2 3" key="1">
    <citation type="submission" date="2018-04" db="EMBL/GenBank/DDBJ databases">
        <title>Genomic Encyclopedia of Archaeal and Bacterial Type Strains, Phase II (KMG-II): from individual species to whole genera.</title>
        <authorList>
            <person name="Goeker M."/>
        </authorList>
    </citation>
    <scope>NUCLEOTIDE SEQUENCE [LARGE SCALE GENOMIC DNA]</scope>
    <source>
        <strain evidence="2 3">DSM 29955</strain>
    </source>
</reference>
<dbReference type="Proteomes" id="UP000244523">
    <property type="component" value="Unassembled WGS sequence"/>
</dbReference>
<proteinExistence type="predicted"/>
<feature type="signal peptide" evidence="1">
    <location>
        <begin position="1"/>
        <end position="21"/>
    </location>
</feature>
<evidence type="ECO:0000313" key="3">
    <source>
        <dbReference type="Proteomes" id="UP000244523"/>
    </source>
</evidence>
<accession>A0A2T6KBC1</accession>
<keyword evidence="3" id="KW-1185">Reference proteome</keyword>
<evidence type="ECO:0000256" key="1">
    <source>
        <dbReference type="SAM" id="SignalP"/>
    </source>
</evidence>
<evidence type="ECO:0008006" key="4">
    <source>
        <dbReference type="Google" id="ProtNLM"/>
    </source>
</evidence>
<evidence type="ECO:0000313" key="2">
    <source>
        <dbReference type="EMBL" id="PUB12117.1"/>
    </source>
</evidence>
<organism evidence="2 3">
    <name type="scientific">Yoonia sediminilitoris</name>
    <dbReference type="NCBI Taxonomy" id="1286148"/>
    <lineage>
        <taxon>Bacteria</taxon>
        <taxon>Pseudomonadati</taxon>
        <taxon>Pseudomonadota</taxon>
        <taxon>Alphaproteobacteria</taxon>
        <taxon>Rhodobacterales</taxon>
        <taxon>Paracoccaceae</taxon>
        <taxon>Yoonia</taxon>
    </lineage>
</organism>
<gene>
    <name evidence="2" type="ORF">C8N45_11194</name>
</gene>
<protein>
    <recommendedName>
        <fullName evidence="4">Secreted protein</fullName>
    </recommendedName>
</protein>
<feature type="chain" id="PRO_5015743932" description="Secreted protein" evidence="1">
    <location>
        <begin position="22"/>
        <end position="97"/>
    </location>
</feature>
<dbReference type="AlphaFoldDB" id="A0A2T6KBC1"/>
<dbReference type="OrthoDB" id="9855602at2"/>